<evidence type="ECO:0000313" key="6">
    <source>
        <dbReference type="RefSeq" id="XP_028136711.1"/>
    </source>
</evidence>
<proteinExistence type="predicted"/>
<dbReference type="PANTHER" id="PTHR23507">
    <property type="entry name" value="ZGC:174356"/>
    <property type="match status" value="1"/>
</dbReference>
<comment type="subcellular location">
    <subcellularLocation>
        <location evidence="1">Membrane</location>
        <topology evidence="1">Multi-pass membrane protein</topology>
    </subcellularLocation>
</comment>
<dbReference type="SUPFAM" id="SSF103473">
    <property type="entry name" value="MFS general substrate transporter"/>
    <property type="match status" value="1"/>
</dbReference>
<dbReference type="Gene3D" id="1.20.1250.20">
    <property type="entry name" value="MFS general substrate transporter like domains"/>
    <property type="match status" value="1"/>
</dbReference>
<keyword evidence="2 5" id="KW-0812">Transmembrane</keyword>
<feature type="transmembrane region" description="Helical" evidence="5">
    <location>
        <begin position="192"/>
        <end position="214"/>
    </location>
</feature>
<sequence length="312" mass="34633">MACYEGALACGVLIGSIASPYIFDATNYETVFAIGCSCMLISLAYTIFFIPESLNTNKSNENSTTSSTGAEDRKLVQLQNFKDMIITTFKDRGEHKRALLLIAILSTAILGFQVTGDMGIIYLFFTERFDWSYKMYSLYNSFYYIFWIIGTMGGTYFLHNLLKIKDTILIIVGLISFIISFTMMIIAKNDYFIYGAAVVRCLGGMVLPMLRSHISRIVPADEMGKIFAVLVGGTALISLGASPVYTMVYNAAIDTNSSLYNLVSICLIGIVMVFTIIMMCLETRYSYSLVGTDSEHSLITEDLGQTQINAEM</sequence>
<dbReference type="Pfam" id="PF07690">
    <property type="entry name" value="MFS_1"/>
    <property type="match status" value="1"/>
</dbReference>
<feature type="transmembrane region" description="Helical" evidence="5">
    <location>
        <begin position="226"/>
        <end position="247"/>
    </location>
</feature>
<dbReference type="InterPro" id="IPR011701">
    <property type="entry name" value="MFS"/>
</dbReference>
<dbReference type="GO" id="GO:0016020">
    <property type="term" value="C:membrane"/>
    <property type="evidence" value="ECO:0007669"/>
    <property type="project" value="UniProtKB-SubCell"/>
</dbReference>
<reference evidence="6" key="1">
    <citation type="submission" date="2025-08" db="UniProtKB">
        <authorList>
            <consortium name="RefSeq"/>
        </authorList>
    </citation>
    <scope>IDENTIFICATION</scope>
    <source>
        <tissue evidence="6">Whole insect</tissue>
    </source>
</reference>
<protein>
    <submittedName>
        <fullName evidence="6">Uncharacterized protein LOC114331362</fullName>
    </submittedName>
</protein>
<feature type="transmembrane region" description="Helical" evidence="5">
    <location>
        <begin position="98"/>
        <end position="125"/>
    </location>
</feature>
<feature type="transmembrane region" description="Helical" evidence="5">
    <location>
        <begin position="259"/>
        <end position="281"/>
    </location>
</feature>
<evidence type="ECO:0000256" key="2">
    <source>
        <dbReference type="ARBA" id="ARBA00022692"/>
    </source>
</evidence>
<keyword evidence="4 5" id="KW-0472">Membrane</keyword>
<dbReference type="GO" id="GO:0022857">
    <property type="term" value="F:transmembrane transporter activity"/>
    <property type="evidence" value="ECO:0007669"/>
    <property type="project" value="InterPro"/>
</dbReference>
<keyword evidence="3 5" id="KW-1133">Transmembrane helix</keyword>
<feature type="transmembrane region" description="Helical" evidence="5">
    <location>
        <begin position="137"/>
        <end position="158"/>
    </location>
</feature>
<dbReference type="AlphaFoldDB" id="A0A6P7FL03"/>
<evidence type="ECO:0000256" key="3">
    <source>
        <dbReference type="ARBA" id="ARBA00022989"/>
    </source>
</evidence>
<dbReference type="InParanoid" id="A0A6P7FL03"/>
<feature type="transmembrane region" description="Helical" evidence="5">
    <location>
        <begin position="167"/>
        <end position="186"/>
    </location>
</feature>
<accession>A0A6P7FL03</accession>
<evidence type="ECO:0000256" key="5">
    <source>
        <dbReference type="SAM" id="Phobius"/>
    </source>
</evidence>
<organism evidence="6">
    <name type="scientific">Diabrotica virgifera virgifera</name>
    <name type="common">western corn rootworm</name>
    <dbReference type="NCBI Taxonomy" id="50390"/>
    <lineage>
        <taxon>Eukaryota</taxon>
        <taxon>Metazoa</taxon>
        <taxon>Ecdysozoa</taxon>
        <taxon>Arthropoda</taxon>
        <taxon>Hexapoda</taxon>
        <taxon>Insecta</taxon>
        <taxon>Pterygota</taxon>
        <taxon>Neoptera</taxon>
        <taxon>Endopterygota</taxon>
        <taxon>Coleoptera</taxon>
        <taxon>Polyphaga</taxon>
        <taxon>Cucujiformia</taxon>
        <taxon>Chrysomeloidea</taxon>
        <taxon>Chrysomelidae</taxon>
        <taxon>Galerucinae</taxon>
        <taxon>Diabroticina</taxon>
        <taxon>Diabroticites</taxon>
        <taxon>Diabrotica</taxon>
    </lineage>
</organism>
<dbReference type="PANTHER" id="PTHR23507:SF39">
    <property type="entry name" value="GH23453P-RELATED"/>
    <property type="match status" value="1"/>
</dbReference>
<dbReference type="InterPro" id="IPR036259">
    <property type="entry name" value="MFS_trans_sf"/>
</dbReference>
<evidence type="ECO:0000256" key="4">
    <source>
        <dbReference type="ARBA" id="ARBA00023136"/>
    </source>
</evidence>
<gene>
    <name evidence="6" type="primary">LOC114331362</name>
</gene>
<feature type="transmembrane region" description="Helical" evidence="5">
    <location>
        <begin position="28"/>
        <end position="50"/>
    </location>
</feature>
<name>A0A6P7FL03_DIAVI</name>
<dbReference type="RefSeq" id="XP_028136711.1">
    <property type="nucleotide sequence ID" value="XM_028280910.1"/>
</dbReference>
<evidence type="ECO:0000256" key="1">
    <source>
        <dbReference type="ARBA" id="ARBA00004141"/>
    </source>
</evidence>